<proteinExistence type="predicted"/>
<gene>
    <name evidence="7" type="ORF">EAX61_10030</name>
</gene>
<comment type="subcellular location">
    <subcellularLocation>
        <location evidence="1">Membrane</location>
        <topology evidence="1">Multi-pass membrane protein</topology>
    </subcellularLocation>
</comment>
<feature type="transmembrane region" description="Helical" evidence="5">
    <location>
        <begin position="212"/>
        <end position="227"/>
    </location>
</feature>
<feature type="transmembrane region" description="Helical" evidence="5">
    <location>
        <begin position="362"/>
        <end position="380"/>
    </location>
</feature>
<accession>A0A3M0GKY5</accession>
<dbReference type="InterPro" id="IPR007016">
    <property type="entry name" value="O-antigen_ligase-rel_domated"/>
</dbReference>
<feature type="transmembrane region" description="Helical" evidence="5">
    <location>
        <begin position="165"/>
        <end position="182"/>
    </location>
</feature>
<keyword evidence="3 5" id="KW-1133">Transmembrane helix</keyword>
<feature type="transmembrane region" description="Helical" evidence="5">
    <location>
        <begin position="55"/>
        <end position="74"/>
    </location>
</feature>
<feature type="transmembrane region" description="Helical" evidence="5">
    <location>
        <begin position="80"/>
        <end position="101"/>
    </location>
</feature>
<keyword evidence="2 5" id="KW-0812">Transmembrane</keyword>
<dbReference type="OrthoDB" id="1631746at2"/>
<evidence type="ECO:0000256" key="5">
    <source>
        <dbReference type="SAM" id="Phobius"/>
    </source>
</evidence>
<dbReference type="PANTHER" id="PTHR37422">
    <property type="entry name" value="TEICHURONIC ACID BIOSYNTHESIS PROTEIN TUAE"/>
    <property type="match status" value="1"/>
</dbReference>
<keyword evidence="4 5" id="KW-0472">Membrane</keyword>
<dbReference type="PANTHER" id="PTHR37422:SF17">
    <property type="entry name" value="O-ANTIGEN LIGASE"/>
    <property type="match status" value="1"/>
</dbReference>
<keyword evidence="8" id="KW-1185">Reference proteome</keyword>
<evidence type="ECO:0000256" key="4">
    <source>
        <dbReference type="ARBA" id="ARBA00023136"/>
    </source>
</evidence>
<dbReference type="AlphaFoldDB" id="A0A3M0GKY5"/>
<evidence type="ECO:0000313" key="8">
    <source>
        <dbReference type="Proteomes" id="UP000281985"/>
    </source>
</evidence>
<dbReference type="GO" id="GO:0016020">
    <property type="term" value="C:membrane"/>
    <property type="evidence" value="ECO:0007669"/>
    <property type="project" value="UniProtKB-SubCell"/>
</dbReference>
<organism evidence="7 8">
    <name type="scientific">Dokdonia sinensis</name>
    <dbReference type="NCBI Taxonomy" id="2479847"/>
    <lineage>
        <taxon>Bacteria</taxon>
        <taxon>Pseudomonadati</taxon>
        <taxon>Bacteroidota</taxon>
        <taxon>Flavobacteriia</taxon>
        <taxon>Flavobacteriales</taxon>
        <taxon>Flavobacteriaceae</taxon>
        <taxon>Dokdonia</taxon>
    </lineage>
</organism>
<feature type="transmembrane region" description="Helical" evidence="5">
    <location>
        <begin position="234"/>
        <end position="252"/>
    </location>
</feature>
<sequence>METIKNSIGLKLTVLWIGILFAMVILPTPFKSIAIGIFAILTIVLAIQRKAYFNLPFFLWNAALFCLLVFTFLYTENTEYGIRKLSTMASLIVFPALFSFIRKEDDHGIFKYHNQYLWVYVVSVFAFNVVAFLWFYITNYSFAGMIEHFATVVRVDMGKWRIHPIYLSMHCAVALLFSMYLLKATRSKRLIMLLLSIDMVLILFLLLYAKKGPLLALLVVFTLFVAFQRKQGLVKPYLVAMVVVVGLTVAIPKTRNKFVELLKIENLDKGSLTSTNIRYTIYACAKELIADAAFLGYGIGDYNDVLQKSYKEKDKPILVAGEYNAHNQFFSLMLMGGVLAVVFFGLMLAVNFVFAIRYDNQLLILLLIFYSLVMLTENILEREQGVIYFSLFLSYFGLRNRYLEAHADSTNS</sequence>
<keyword evidence="7" id="KW-0436">Ligase</keyword>
<feature type="domain" description="O-antigen ligase-related" evidence="6">
    <location>
        <begin position="200"/>
        <end position="344"/>
    </location>
</feature>
<evidence type="ECO:0000256" key="1">
    <source>
        <dbReference type="ARBA" id="ARBA00004141"/>
    </source>
</evidence>
<feature type="transmembrane region" description="Helical" evidence="5">
    <location>
        <begin position="117"/>
        <end position="137"/>
    </location>
</feature>
<name>A0A3M0GKY5_9FLAO</name>
<dbReference type="InterPro" id="IPR051533">
    <property type="entry name" value="WaaL-like"/>
</dbReference>
<evidence type="ECO:0000259" key="6">
    <source>
        <dbReference type="Pfam" id="PF04932"/>
    </source>
</evidence>
<dbReference type="EMBL" id="REFV01000009">
    <property type="protein sequence ID" value="RMB57956.1"/>
    <property type="molecule type" value="Genomic_DNA"/>
</dbReference>
<feature type="transmembrane region" description="Helical" evidence="5">
    <location>
        <begin position="189"/>
        <end position="206"/>
    </location>
</feature>
<evidence type="ECO:0000313" key="7">
    <source>
        <dbReference type="EMBL" id="RMB57956.1"/>
    </source>
</evidence>
<evidence type="ECO:0000256" key="3">
    <source>
        <dbReference type="ARBA" id="ARBA00022989"/>
    </source>
</evidence>
<dbReference type="RefSeq" id="WP_121917559.1">
    <property type="nucleotide sequence ID" value="NZ_REFV01000009.1"/>
</dbReference>
<reference evidence="7 8" key="1">
    <citation type="submission" date="2018-10" db="EMBL/GenBank/DDBJ databases">
        <title>Dokdonia luteus sp. nov., isolated from sea water.</title>
        <authorList>
            <person name="Zhou L.Y."/>
            <person name="Du Z.J."/>
        </authorList>
    </citation>
    <scope>NUCLEOTIDE SEQUENCE [LARGE SCALE GENOMIC DNA]</scope>
    <source>
        <strain evidence="7 8">SH27</strain>
    </source>
</reference>
<comment type="caution">
    <text evidence="7">The sequence shown here is derived from an EMBL/GenBank/DDBJ whole genome shotgun (WGS) entry which is preliminary data.</text>
</comment>
<dbReference type="GO" id="GO:0016874">
    <property type="term" value="F:ligase activity"/>
    <property type="evidence" value="ECO:0007669"/>
    <property type="project" value="UniProtKB-KW"/>
</dbReference>
<evidence type="ECO:0000256" key="2">
    <source>
        <dbReference type="ARBA" id="ARBA00022692"/>
    </source>
</evidence>
<dbReference type="Proteomes" id="UP000281985">
    <property type="component" value="Unassembled WGS sequence"/>
</dbReference>
<feature type="transmembrane region" description="Helical" evidence="5">
    <location>
        <begin position="329"/>
        <end position="355"/>
    </location>
</feature>
<feature type="transmembrane region" description="Helical" evidence="5">
    <location>
        <begin position="7"/>
        <end position="26"/>
    </location>
</feature>
<protein>
    <submittedName>
        <fullName evidence="7">O-antigen ligase family protein</fullName>
    </submittedName>
</protein>
<dbReference type="Pfam" id="PF04932">
    <property type="entry name" value="Wzy_C"/>
    <property type="match status" value="1"/>
</dbReference>